<keyword evidence="2" id="KW-1185">Reference proteome</keyword>
<reference evidence="1 2" key="1">
    <citation type="journal article" date="2016" name="Genome Biol. Evol.">
        <title>Genome Sequencing of the Behavior Manipulating Virus LbFV Reveals a Possible New Virus Family.</title>
        <authorList>
            <person name="Lepetit D."/>
            <person name="Gillet B."/>
            <person name="Hughes S."/>
            <person name="Kraaijeveld K."/>
            <person name="Varaldi J."/>
        </authorList>
    </citation>
    <scope>NUCLEOTIDE SEQUENCE [LARGE SCALE GENOMIC DNA]</scope>
    <source>
        <strain evidence="1">Valence Gotheron</strain>
    </source>
</reference>
<dbReference type="GeneID" id="31050481"/>
<evidence type="ECO:0000313" key="2">
    <source>
        <dbReference type="Proteomes" id="UP000203066"/>
    </source>
</evidence>
<dbReference type="KEGG" id="vg:31050481"/>
<dbReference type="RefSeq" id="YP_009345608.1">
    <property type="nucleotide sequence ID" value="NC_033778.1"/>
</dbReference>
<sequence>MLIENTDDNVADFTSIQLEVNDYLSLPLNKQRRFIRKNTEHEGWSLLSTIELIKVMFLYITDSKFTIDIMNNFFLKDFNVDFSIIIKNTISTANLVNLEKNHTTLYHLVITNFFRLTRENIIEKLKLNNIDDDVMYTEMNDSKFTLFEQGTYIIQSLDDKANSLSIMLNDEYCQFSVTKNECFTIEFNKDNNIQSQLNIINDNSGKLVIIHFPLMNNLLDHIMNLDESNFIIRPLFYLNYRDMLKKCNNNIAFPLYVPIYKYLHIFIYMHFLLTLQLDCEGIFVQVPINYGKNITNCFVNDYEKLSLLYYPHQEERLCNVYSEFFIYNHIENKVKLEI</sequence>
<dbReference type="EMBL" id="KY009685">
    <property type="protein sequence ID" value="AQQ79924.1"/>
    <property type="molecule type" value="Genomic_DNA"/>
</dbReference>
<name>A0A1S5YD56_9VIRU</name>
<organism evidence="1 2">
    <name type="scientific">Leptopilina boulardi filamentous virus</name>
    <dbReference type="NCBI Taxonomy" id="552509"/>
    <lineage>
        <taxon>Viruses</taxon>
        <taxon>Viruses incertae sedis</taxon>
        <taxon>Naldaviricetes</taxon>
        <taxon>Lefavirales</taxon>
        <taxon>Filamentoviridae</taxon>
        <taxon>Alphafilamentovirus</taxon>
        <taxon>Alphafilamentovirus leboulardi</taxon>
    </lineage>
</organism>
<dbReference type="Proteomes" id="UP000203066">
    <property type="component" value="Segment"/>
</dbReference>
<protein>
    <submittedName>
        <fullName evidence="1">Uncharacterized protein</fullName>
    </submittedName>
</protein>
<proteinExistence type="predicted"/>
<evidence type="ECO:0000313" key="1">
    <source>
        <dbReference type="EMBL" id="AQQ79924.1"/>
    </source>
</evidence>
<gene>
    <name evidence="1" type="ORF">LbFV_ORF4</name>
</gene>
<accession>A0A1S5YD56</accession>